<keyword evidence="10 18" id="KW-0133">Cell shape</keyword>
<evidence type="ECO:0000256" key="11">
    <source>
        <dbReference type="ARBA" id="ARBA00022984"/>
    </source>
</evidence>
<feature type="binding site" evidence="18">
    <location>
        <position position="338"/>
    </location>
    <ligand>
        <name>UDP-N-acetyl-alpha-D-glucosamine</name>
        <dbReference type="ChEBI" id="CHEBI:57705"/>
    </ligand>
</feature>
<dbReference type="Gene3D" id="3.90.550.10">
    <property type="entry name" value="Spore Coat Polysaccharide Biosynthesis Protein SpsA, Chain A"/>
    <property type="match status" value="1"/>
</dbReference>
<dbReference type="InterPro" id="IPR011004">
    <property type="entry name" value="Trimer_LpxA-like_sf"/>
</dbReference>
<dbReference type="Gene3D" id="2.160.10.10">
    <property type="entry name" value="Hexapeptide repeat proteins"/>
    <property type="match status" value="1"/>
</dbReference>
<comment type="caution">
    <text evidence="18">Lacks conserved residue(s) required for the propagation of feature annotation.</text>
</comment>
<dbReference type="HAMAP" id="MF_01631">
    <property type="entry name" value="GlmU"/>
    <property type="match status" value="1"/>
</dbReference>
<feature type="binding site" evidence="18">
    <location>
        <begin position="9"/>
        <end position="12"/>
    </location>
    <ligand>
        <name>UDP-N-acetyl-alpha-D-glucosamine</name>
        <dbReference type="ChEBI" id="CHEBI:57705"/>
    </ligand>
</feature>
<keyword evidence="14 18" id="KW-0961">Cell wall biogenesis/degradation</keyword>
<keyword evidence="4 18" id="KW-0963">Cytoplasm</keyword>
<dbReference type="NCBIfam" id="NF010932">
    <property type="entry name" value="PRK14352.1"/>
    <property type="match status" value="1"/>
</dbReference>
<dbReference type="SUPFAM" id="SSF53448">
    <property type="entry name" value="Nucleotide-diphospho-sugar transferases"/>
    <property type="match status" value="1"/>
</dbReference>
<evidence type="ECO:0000313" key="21">
    <source>
        <dbReference type="Proteomes" id="UP001597036"/>
    </source>
</evidence>
<keyword evidence="9 18" id="KW-0460">Magnesium</keyword>
<evidence type="ECO:0000256" key="18">
    <source>
        <dbReference type="HAMAP-Rule" id="MF_01631"/>
    </source>
</evidence>
<dbReference type="EC" id="2.3.1.157" evidence="18"/>
<keyword evidence="5 18" id="KW-0808">Transferase</keyword>
<feature type="binding site" evidence="18">
    <location>
        <position position="428"/>
    </location>
    <ligand>
        <name>acetyl-CoA</name>
        <dbReference type="ChEBI" id="CHEBI:57288"/>
    </ligand>
</feature>
<keyword evidence="21" id="KW-1185">Reference proteome</keyword>
<gene>
    <name evidence="18 20" type="primary">glmU</name>
    <name evidence="20" type="ORF">ACFQY8_03450</name>
</gene>
<evidence type="ECO:0000256" key="7">
    <source>
        <dbReference type="ARBA" id="ARBA00022723"/>
    </source>
</evidence>
<evidence type="ECO:0000256" key="9">
    <source>
        <dbReference type="ARBA" id="ARBA00022842"/>
    </source>
</evidence>
<feature type="binding site" evidence="18">
    <location>
        <position position="109"/>
    </location>
    <ligand>
        <name>Mg(2+)</name>
        <dbReference type="ChEBI" id="CHEBI:18420"/>
    </ligand>
</feature>
<accession>A0ABW2Y7M2</accession>
<evidence type="ECO:0000259" key="19">
    <source>
        <dbReference type="Pfam" id="PF12804"/>
    </source>
</evidence>
<proteinExistence type="inferred from homology"/>
<dbReference type="CDD" id="cd03353">
    <property type="entry name" value="LbH_GlmU_C"/>
    <property type="match status" value="1"/>
</dbReference>
<evidence type="ECO:0000256" key="2">
    <source>
        <dbReference type="ARBA" id="ARBA00007707"/>
    </source>
</evidence>
<evidence type="ECO:0000256" key="1">
    <source>
        <dbReference type="ARBA" id="ARBA00004496"/>
    </source>
</evidence>
<dbReference type="GO" id="GO:0003977">
    <property type="term" value="F:UDP-N-acetylglucosamine diphosphorylase activity"/>
    <property type="evidence" value="ECO:0007669"/>
    <property type="project" value="UniProtKB-EC"/>
</dbReference>
<dbReference type="NCBIfam" id="TIGR01173">
    <property type="entry name" value="glmU"/>
    <property type="match status" value="1"/>
</dbReference>
<dbReference type="InterPro" id="IPR001451">
    <property type="entry name" value="Hexapep"/>
</dbReference>
<comment type="similarity">
    <text evidence="3 18">In the N-terminal section; belongs to the N-acetylglucosamine-1-phosphate uridyltransferase family.</text>
</comment>
<name>A0ABW2Y7M2_9BIFI</name>
<evidence type="ECO:0000256" key="16">
    <source>
        <dbReference type="ARBA" id="ARBA00048493"/>
    </source>
</evidence>
<dbReference type="Pfam" id="PF00132">
    <property type="entry name" value="Hexapep"/>
    <property type="match status" value="1"/>
</dbReference>
<dbReference type="Pfam" id="PF12804">
    <property type="entry name" value="NTP_transf_3"/>
    <property type="match status" value="1"/>
</dbReference>
<feature type="binding site" evidence="18">
    <location>
        <position position="146"/>
    </location>
    <ligand>
        <name>UDP-N-acetyl-alpha-D-glucosamine</name>
        <dbReference type="ChEBI" id="CHEBI:57705"/>
    </ligand>
</feature>
<dbReference type="RefSeq" id="WP_377938516.1">
    <property type="nucleotide sequence ID" value="NZ_JBHTHQ010000021.1"/>
</dbReference>
<evidence type="ECO:0000256" key="5">
    <source>
        <dbReference type="ARBA" id="ARBA00022679"/>
    </source>
</evidence>
<comment type="subcellular location">
    <subcellularLocation>
        <location evidence="1 18">Cytoplasm</location>
    </subcellularLocation>
</comment>
<feature type="binding site" evidence="18">
    <location>
        <position position="23"/>
    </location>
    <ligand>
        <name>UDP-N-acetyl-alpha-D-glucosamine</name>
        <dbReference type="ChEBI" id="CHEBI:57705"/>
    </ligand>
</feature>
<feature type="binding site" evidence="18">
    <location>
        <position position="371"/>
    </location>
    <ligand>
        <name>UDP-N-acetyl-alpha-D-glucosamine</name>
        <dbReference type="ChEBI" id="CHEBI:57705"/>
    </ligand>
</feature>
<comment type="pathway">
    <text evidence="18">Bacterial outer membrane biogenesis; LPS lipid A biosynthesis.</text>
</comment>
<feature type="active site" description="Proton acceptor" evidence="18">
    <location>
        <position position="368"/>
    </location>
</feature>
<sequence length="463" mass="50014">MSITAAIILAAGEGTRMKSSTPKVLHSLAGKTFLQRVMRAVEATCPQSIAVVVRHQGEVVASAARSYNNDAVIVNQDEIPGTGRAVQCALEELKARGDLDGTIVIAAGDMPMLDADTLNTLIAEHEKSGNGATILSCKLENPFGYGRIIRDSAGGFVRIVEQKDGTDEELAVNEVNTSVYAFDARVLMQSIETLNSSNAQGEFYLTDALSNAREISQVGISVVDNPLRVEGVNDRVQLAKLAKAYNREICEYWMREGVSILDPEATWIEDDVVLEADCVILPGSYLQGETHVATEAVIGPDTTLIDAVIDRGARVERSRVEKTHIGEEANIGPWTYLRPGNDLAQGTKAGAFVEMKNAHIDEGTKVPHLSYVGDAHIAHHTNIGGGTITANYDGVHKNRTEIGSNVHVGAGNMFVAPVRVGDHVTTGSGSVIRHNVPDDAMVYSENTQHVVENWKPKWERNDE</sequence>
<dbReference type="Proteomes" id="UP001597036">
    <property type="component" value="Unassembled WGS sequence"/>
</dbReference>
<dbReference type="EMBL" id="JBHTHQ010000021">
    <property type="protein sequence ID" value="MFD0704803.1"/>
    <property type="molecule type" value="Genomic_DNA"/>
</dbReference>
<feature type="binding site" evidence="18">
    <location>
        <position position="356"/>
    </location>
    <ligand>
        <name>UDP-N-acetyl-alpha-D-glucosamine</name>
        <dbReference type="ChEBI" id="CHEBI:57705"/>
    </ligand>
</feature>
<comment type="caution">
    <text evidence="20">The sequence shown here is derived from an EMBL/GenBank/DDBJ whole genome shotgun (WGS) entry which is preliminary data.</text>
</comment>
<dbReference type="CDD" id="cd02540">
    <property type="entry name" value="GT2_GlmU_N_bac"/>
    <property type="match status" value="1"/>
</dbReference>
<keyword evidence="11 18" id="KW-0573">Peptidoglycan synthesis</keyword>
<comment type="catalytic activity">
    <reaction evidence="15 18">
        <text>alpha-D-glucosamine 1-phosphate + acetyl-CoA = N-acetyl-alpha-D-glucosamine 1-phosphate + CoA + H(+)</text>
        <dbReference type="Rhea" id="RHEA:13725"/>
        <dbReference type="ChEBI" id="CHEBI:15378"/>
        <dbReference type="ChEBI" id="CHEBI:57287"/>
        <dbReference type="ChEBI" id="CHEBI:57288"/>
        <dbReference type="ChEBI" id="CHEBI:57776"/>
        <dbReference type="ChEBI" id="CHEBI:58516"/>
        <dbReference type="EC" id="2.3.1.157"/>
    </reaction>
</comment>
<evidence type="ECO:0000256" key="17">
    <source>
        <dbReference type="ARBA" id="ARBA00049628"/>
    </source>
</evidence>
<comment type="catalytic activity">
    <reaction evidence="16 18">
        <text>N-acetyl-alpha-D-glucosamine 1-phosphate + UTP + H(+) = UDP-N-acetyl-alpha-D-glucosamine + diphosphate</text>
        <dbReference type="Rhea" id="RHEA:13509"/>
        <dbReference type="ChEBI" id="CHEBI:15378"/>
        <dbReference type="ChEBI" id="CHEBI:33019"/>
        <dbReference type="ChEBI" id="CHEBI:46398"/>
        <dbReference type="ChEBI" id="CHEBI:57705"/>
        <dbReference type="ChEBI" id="CHEBI:57776"/>
        <dbReference type="EC" id="2.7.7.23"/>
    </reaction>
</comment>
<feature type="binding site" evidence="18">
    <location>
        <position position="161"/>
    </location>
    <ligand>
        <name>UDP-N-acetyl-alpha-D-glucosamine</name>
        <dbReference type="ChEBI" id="CHEBI:57705"/>
    </ligand>
</feature>
<feature type="binding site" evidence="18">
    <location>
        <position position="76"/>
    </location>
    <ligand>
        <name>UDP-N-acetyl-alpha-D-glucosamine</name>
        <dbReference type="ChEBI" id="CHEBI:57705"/>
    </ligand>
</feature>
<feature type="binding site" evidence="18">
    <location>
        <begin position="81"/>
        <end position="82"/>
    </location>
    <ligand>
        <name>UDP-N-acetyl-alpha-D-glucosamine</name>
        <dbReference type="ChEBI" id="CHEBI:57705"/>
    </ligand>
</feature>
<evidence type="ECO:0000256" key="3">
    <source>
        <dbReference type="ARBA" id="ARBA00007947"/>
    </source>
</evidence>
<evidence type="ECO:0000256" key="15">
    <source>
        <dbReference type="ARBA" id="ARBA00048247"/>
    </source>
</evidence>
<keyword evidence="6 18" id="KW-0548">Nucleotidyltransferase</keyword>
<dbReference type="PANTHER" id="PTHR43584">
    <property type="entry name" value="NUCLEOTIDYL TRANSFERASE"/>
    <property type="match status" value="1"/>
</dbReference>
<feature type="binding site" evidence="18">
    <location>
        <position position="233"/>
    </location>
    <ligand>
        <name>UDP-N-acetyl-alpha-D-glucosamine</name>
        <dbReference type="ChEBI" id="CHEBI:57705"/>
    </ligand>
</feature>
<comment type="cofactor">
    <cofactor evidence="18">
        <name>Mg(2+)</name>
        <dbReference type="ChEBI" id="CHEBI:18420"/>
    </cofactor>
    <text evidence="18">Binds 1 Mg(2+) ion per subunit.</text>
</comment>
<comment type="subunit">
    <text evidence="18">Homotrimer.</text>
</comment>
<evidence type="ECO:0000256" key="8">
    <source>
        <dbReference type="ARBA" id="ARBA00022737"/>
    </source>
</evidence>
<protein>
    <recommendedName>
        <fullName evidence="18">Bifunctional protein GlmU</fullName>
    </recommendedName>
    <domain>
        <recommendedName>
            <fullName evidence="18">UDP-N-acetylglucosamine pyrophosphorylase</fullName>
            <ecNumber evidence="18">2.7.7.23</ecNumber>
        </recommendedName>
        <alternativeName>
            <fullName evidence="18">N-acetylglucosamine-1-phosphate uridyltransferase</fullName>
        </alternativeName>
    </domain>
    <domain>
        <recommendedName>
            <fullName evidence="18">Glucosamine-1-phosphate N-acetyltransferase</fullName>
            <ecNumber evidence="18">2.3.1.157</ecNumber>
        </recommendedName>
    </domain>
</protein>
<evidence type="ECO:0000256" key="6">
    <source>
        <dbReference type="ARBA" id="ARBA00022695"/>
    </source>
</evidence>
<evidence type="ECO:0000256" key="4">
    <source>
        <dbReference type="ARBA" id="ARBA00022490"/>
    </source>
</evidence>
<organism evidence="20 21">
    <name type="scientific">Alloscardovia venturai</name>
    <dbReference type="NCBI Taxonomy" id="1769421"/>
    <lineage>
        <taxon>Bacteria</taxon>
        <taxon>Bacillati</taxon>
        <taxon>Actinomycetota</taxon>
        <taxon>Actinomycetes</taxon>
        <taxon>Bifidobacteriales</taxon>
        <taxon>Bifidobacteriaceae</taxon>
        <taxon>Alloscardovia</taxon>
    </lineage>
</organism>
<feature type="domain" description="MobA-like NTP transferase" evidence="19">
    <location>
        <begin position="6"/>
        <end position="138"/>
    </location>
</feature>
<evidence type="ECO:0000256" key="13">
    <source>
        <dbReference type="ARBA" id="ARBA00023315"/>
    </source>
</evidence>
<feature type="binding site" evidence="18">
    <location>
        <begin position="391"/>
        <end position="392"/>
    </location>
    <ligand>
        <name>acetyl-CoA</name>
        <dbReference type="ChEBI" id="CHEBI:57288"/>
    </ligand>
</feature>
<feature type="binding site" evidence="18">
    <location>
        <position position="382"/>
    </location>
    <ligand>
        <name>UDP-N-acetyl-alpha-D-glucosamine</name>
        <dbReference type="ChEBI" id="CHEBI:57705"/>
    </ligand>
</feature>
<keyword evidence="13 18" id="KW-0012">Acyltransferase</keyword>
<keyword evidence="8 18" id="KW-0677">Repeat</keyword>
<evidence type="ECO:0000256" key="10">
    <source>
        <dbReference type="ARBA" id="ARBA00022960"/>
    </source>
</evidence>
<dbReference type="InterPro" id="IPR038009">
    <property type="entry name" value="GlmU_C_LbH"/>
</dbReference>
<dbReference type="InterPro" id="IPR005882">
    <property type="entry name" value="Bifunctional_GlmU"/>
</dbReference>
<dbReference type="InterPro" id="IPR025877">
    <property type="entry name" value="MobA-like_NTP_Trfase"/>
</dbReference>
<dbReference type="SUPFAM" id="SSF51161">
    <property type="entry name" value="Trimeric LpxA-like enzymes"/>
    <property type="match status" value="1"/>
</dbReference>
<dbReference type="InterPro" id="IPR050065">
    <property type="entry name" value="GlmU-like"/>
</dbReference>
<keyword evidence="7 18" id="KW-0479">Metal-binding</keyword>
<evidence type="ECO:0000256" key="12">
    <source>
        <dbReference type="ARBA" id="ARBA00023268"/>
    </source>
</evidence>
<comment type="pathway">
    <text evidence="18">Nucleotide-sugar biosynthesis; UDP-N-acetyl-alpha-D-glucosamine biosynthesis; N-acetyl-alpha-D-glucosamine 1-phosphate from alpha-D-glucosamine 6-phosphate (route II): step 2/2.</text>
</comment>
<comment type="pathway">
    <text evidence="18">Nucleotide-sugar biosynthesis; UDP-N-acetyl-alpha-D-glucosamine biosynthesis; UDP-N-acetyl-alpha-D-glucosamine from N-acetyl-alpha-D-glucosamine 1-phosphate: step 1/1.</text>
</comment>
<dbReference type="EC" id="2.7.7.23" evidence="18"/>
<feature type="binding site" evidence="18">
    <location>
        <position position="176"/>
    </location>
    <ligand>
        <name>UDP-N-acetyl-alpha-D-glucosamine</name>
        <dbReference type="ChEBI" id="CHEBI:57705"/>
    </ligand>
</feature>
<dbReference type="PANTHER" id="PTHR43584:SF3">
    <property type="entry name" value="BIFUNCTIONAL PROTEIN GLMU"/>
    <property type="match status" value="1"/>
</dbReference>
<evidence type="ECO:0000256" key="14">
    <source>
        <dbReference type="ARBA" id="ARBA00023316"/>
    </source>
</evidence>
<feature type="region of interest" description="N-acetyltransferase" evidence="18">
    <location>
        <begin position="257"/>
        <end position="463"/>
    </location>
</feature>
<keyword evidence="12 18" id="KW-0511">Multifunctional enzyme</keyword>
<feature type="region of interest" description="Pyrophosphorylase" evidence="18">
    <location>
        <begin position="1"/>
        <end position="235"/>
    </location>
</feature>
<comment type="similarity">
    <text evidence="2 18">In the C-terminal section; belongs to the transferase hexapeptide repeat family.</text>
</comment>
<feature type="region of interest" description="Linker" evidence="18">
    <location>
        <begin position="236"/>
        <end position="256"/>
    </location>
</feature>
<feature type="binding site" evidence="18">
    <location>
        <position position="233"/>
    </location>
    <ligand>
        <name>Mg(2+)</name>
        <dbReference type="ChEBI" id="CHEBI:18420"/>
    </ligand>
</feature>
<comment type="function">
    <text evidence="17 18">Catalyzes the last two sequential reactions in the de novo biosynthetic pathway for UDP-N-acetylglucosamine (UDP-GlcNAc). The C-terminal domain catalyzes the transfer of acetyl group from acetyl coenzyme A to glucosamine-1-phosphate (GlcN-1-P) to produce N-acetylglucosamine-1-phosphate (GlcNAc-1-P), which is converted into UDP-GlcNAc by the transfer of uridine 5-monophosphate (from uridine 5-triphosphate), a reaction catalyzed by the N-terminal domain.</text>
</comment>
<reference evidence="21" key="1">
    <citation type="journal article" date="2019" name="Int. J. Syst. Evol. Microbiol.">
        <title>The Global Catalogue of Microorganisms (GCM) 10K type strain sequencing project: providing services to taxonomists for standard genome sequencing and annotation.</title>
        <authorList>
            <consortium name="The Broad Institute Genomics Platform"/>
            <consortium name="The Broad Institute Genome Sequencing Center for Infectious Disease"/>
            <person name="Wu L."/>
            <person name="Ma J."/>
        </authorList>
    </citation>
    <scope>NUCLEOTIDE SEQUENCE [LARGE SCALE GENOMIC DNA]</scope>
    <source>
        <strain evidence="21">CCM 8604</strain>
    </source>
</reference>
<dbReference type="InterPro" id="IPR029044">
    <property type="entry name" value="Nucleotide-diphossugar_trans"/>
</dbReference>
<evidence type="ECO:0000313" key="20">
    <source>
        <dbReference type="EMBL" id="MFD0704803.1"/>
    </source>
</evidence>